<name>A0A382SCK2_9ZZZZ</name>
<protein>
    <submittedName>
        <fullName evidence="1">Uncharacterized protein</fullName>
    </submittedName>
</protein>
<accession>A0A382SCK2</accession>
<dbReference type="AlphaFoldDB" id="A0A382SCK2"/>
<gene>
    <name evidence="1" type="ORF">METZ01_LOCUS360136</name>
</gene>
<proteinExistence type="predicted"/>
<reference evidence="1" key="1">
    <citation type="submission" date="2018-05" db="EMBL/GenBank/DDBJ databases">
        <authorList>
            <person name="Lanie J.A."/>
            <person name="Ng W.-L."/>
            <person name="Kazmierczak K.M."/>
            <person name="Andrzejewski T.M."/>
            <person name="Davidsen T.M."/>
            <person name="Wayne K.J."/>
            <person name="Tettelin H."/>
            <person name="Glass J.I."/>
            <person name="Rusch D."/>
            <person name="Podicherti R."/>
            <person name="Tsui H.-C.T."/>
            <person name="Winkler M.E."/>
        </authorList>
    </citation>
    <scope>NUCLEOTIDE SEQUENCE</scope>
</reference>
<dbReference type="EMBL" id="UINC01127873">
    <property type="protein sequence ID" value="SVD07282.1"/>
    <property type="molecule type" value="Genomic_DNA"/>
</dbReference>
<organism evidence="1">
    <name type="scientific">marine metagenome</name>
    <dbReference type="NCBI Taxonomy" id="408172"/>
    <lineage>
        <taxon>unclassified sequences</taxon>
        <taxon>metagenomes</taxon>
        <taxon>ecological metagenomes</taxon>
    </lineage>
</organism>
<evidence type="ECO:0000313" key="1">
    <source>
        <dbReference type="EMBL" id="SVD07282.1"/>
    </source>
</evidence>
<sequence>MPSAFSIVGRDLRQVGIVDAEGNPAALTGESCMD</sequence>